<evidence type="ECO:0000256" key="6">
    <source>
        <dbReference type="SAM" id="Phobius"/>
    </source>
</evidence>
<feature type="transmembrane region" description="Helical" evidence="6">
    <location>
        <begin position="100"/>
        <end position="121"/>
    </location>
</feature>
<reference evidence="8 9" key="1">
    <citation type="submission" date="2019-03" db="EMBL/GenBank/DDBJ databases">
        <title>Genomic Encyclopedia of Type Strains, Phase IV (KMG-IV): sequencing the most valuable type-strain genomes for metagenomic binning, comparative biology and taxonomic classification.</title>
        <authorList>
            <person name="Goeker M."/>
        </authorList>
    </citation>
    <scope>NUCLEOTIDE SEQUENCE [LARGE SCALE GENOMIC DNA]</scope>
    <source>
        <strain evidence="8 9">DSM 16998</strain>
    </source>
</reference>
<feature type="transmembrane region" description="Helical" evidence="6">
    <location>
        <begin position="45"/>
        <end position="63"/>
    </location>
</feature>
<evidence type="ECO:0000256" key="1">
    <source>
        <dbReference type="ARBA" id="ARBA00004651"/>
    </source>
</evidence>
<dbReference type="Proteomes" id="UP000295361">
    <property type="component" value="Unassembled WGS sequence"/>
</dbReference>
<comment type="subcellular location">
    <subcellularLocation>
        <location evidence="1">Cell membrane</location>
        <topology evidence="1">Multi-pass membrane protein</topology>
    </subcellularLocation>
</comment>
<keyword evidence="5 6" id="KW-0472">Membrane</keyword>
<feature type="transmembrane region" description="Helical" evidence="6">
    <location>
        <begin position="339"/>
        <end position="362"/>
    </location>
</feature>
<gene>
    <name evidence="8" type="ORF">DES47_102994</name>
</gene>
<dbReference type="InterPro" id="IPR050189">
    <property type="entry name" value="MFS_Efflux_Transporters"/>
</dbReference>
<dbReference type="PROSITE" id="PS50850">
    <property type="entry name" value="MFS"/>
    <property type="match status" value="1"/>
</dbReference>
<dbReference type="InterPro" id="IPR011701">
    <property type="entry name" value="MFS"/>
</dbReference>
<dbReference type="PANTHER" id="PTHR43124">
    <property type="entry name" value="PURINE EFFLUX PUMP PBUE"/>
    <property type="match status" value="1"/>
</dbReference>
<protein>
    <submittedName>
        <fullName evidence="8">Putative MFS family arabinose efflux permease</fullName>
    </submittedName>
</protein>
<dbReference type="AlphaFoldDB" id="A0A4R6QR73"/>
<feature type="transmembrane region" description="Helical" evidence="6">
    <location>
        <begin position="214"/>
        <end position="232"/>
    </location>
</feature>
<evidence type="ECO:0000256" key="3">
    <source>
        <dbReference type="ARBA" id="ARBA00022692"/>
    </source>
</evidence>
<evidence type="ECO:0000256" key="5">
    <source>
        <dbReference type="ARBA" id="ARBA00023136"/>
    </source>
</evidence>
<organism evidence="8 9">
    <name type="scientific">Roseateles toxinivorans</name>
    <dbReference type="NCBI Taxonomy" id="270368"/>
    <lineage>
        <taxon>Bacteria</taxon>
        <taxon>Pseudomonadati</taxon>
        <taxon>Pseudomonadota</taxon>
        <taxon>Betaproteobacteria</taxon>
        <taxon>Burkholderiales</taxon>
        <taxon>Sphaerotilaceae</taxon>
        <taxon>Roseateles</taxon>
    </lineage>
</organism>
<name>A0A4R6QR73_9BURK</name>
<keyword evidence="3 6" id="KW-0812">Transmembrane</keyword>
<feature type="transmembrane region" description="Helical" evidence="6">
    <location>
        <begin position="374"/>
        <end position="394"/>
    </location>
</feature>
<sequence length="415" mass="44104">MGLRAAALLFLSFAFAYFFSALLRAVTATLAPTFSAELELQSADLGLLAGAFFLGFSAMQLPLGSGLDRFGPKRVLLVLLSMAVLGCAAFALATSFAGLVAARALCGVGVSACLMAPMTAFRRRFDARAQMRATSWMLMTGSLGMVASTLPVQYLLPLVGWRGLFWGLSALLLLAMLGIALIVPRDAPVQPHASEAGGLRAYAAVFRHPSFVRMLPLGLVQYGAMVAVQSLWAGPWLTQVCGWTQGEAAQGLFFINLGMLVAFLSWGLVLPRLYASGWTAQALLKRAMPISTGVLLLALLLGEQASAWAWGLFCVSSTVVSLSQPAVGQAFPDRLAGRALSAFNLVIFSGVFLVQWGIGLALDLMRGWGWSVLAAYRGAFALLALASVLSYLWFCWRDDGQEALQAHAAGATAHN</sequence>
<keyword evidence="2" id="KW-1003">Cell membrane</keyword>
<feature type="transmembrane region" description="Helical" evidence="6">
    <location>
        <begin position="283"/>
        <end position="301"/>
    </location>
</feature>
<dbReference type="EMBL" id="SNXS01000002">
    <property type="protein sequence ID" value="TDP73247.1"/>
    <property type="molecule type" value="Genomic_DNA"/>
</dbReference>
<keyword evidence="4 6" id="KW-1133">Transmembrane helix</keyword>
<proteinExistence type="predicted"/>
<evidence type="ECO:0000256" key="4">
    <source>
        <dbReference type="ARBA" id="ARBA00022989"/>
    </source>
</evidence>
<dbReference type="Pfam" id="PF07690">
    <property type="entry name" value="MFS_1"/>
    <property type="match status" value="1"/>
</dbReference>
<evidence type="ECO:0000256" key="2">
    <source>
        <dbReference type="ARBA" id="ARBA00022475"/>
    </source>
</evidence>
<feature type="transmembrane region" description="Helical" evidence="6">
    <location>
        <begin position="252"/>
        <end position="271"/>
    </location>
</feature>
<dbReference type="Gene3D" id="1.20.1250.20">
    <property type="entry name" value="MFS general substrate transporter like domains"/>
    <property type="match status" value="1"/>
</dbReference>
<dbReference type="InterPro" id="IPR020846">
    <property type="entry name" value="MFS_dom"/>
</dbReference>
<evidence type="ECO:0000259" key="7">
    <source>
        <dbReference type="PROSITE" id="PS50850"/>
    </source>
</evidence>
<dbReference type="GO" id="GO:0005886">
    <property type="term" value="C:plasma membrane"/>
    <property type="evidence" value="ECO:0007669"/>
    <property type="project" value="UniProtKB-SubCell"/>
</dbReference>
<feature type="domain" description="Major facilitator superfamily (MFS) profile" evidence="7">
    <location>
        <begin position="9"/>
        <end position="402"/>
    </location>
</feature>
<feature type="transmembrane region" description="Helical" evidence="6">
    <location>
        <begin position="307"/>
        <end position="327"/>
    </location>
</feature>
<dbReference type="InParanoid" id="A0A4R6QR73"/>
<dbReference type="SUPFAM" id="SSF103473">
    <property type="entry name" value="MFS general substrate transporter"/>
    <property type="match status" value="1"/>
</dbReference>
<accession>A0A4R6QR73</accession>
<dbReference type="GO" id="GO:0022857">
    <property type="term" value="F:transmembrane transporter activity"/>
    <property type="evidence" value="ECO:0007669"/>
    <property type="project" value="InterPro"/>
</dbReference>
<feature type="transmembrane region" description="Helical" evidence="6">
    <location>
        <begin position="164"/>
        <end position="183"/>
    </location>
</feature>
<dbReference type="PANTHER" id="PTHR43124:SF3">
    <property type="entry name" value="CHLORAMPHENICOL EFFLUX PUMP RV0191"/>
    <property type="match status" value="1"/>
</dbReference>
<feature type="transmembrane region" description="Helical" evidence="6">
    <location>
        <begin position="133"/>
        <end position="152"/>
    </location>
</feature>
<keyword evidence="9" id="KW-1185">Reference proteome</keyword>
<evidence type="ECO:0000313" key="9">
    <source>
        <dbReference type="Proteomes" id="UP000295361"/>
    </source>
</evidence>
<comment type="caution">
    <text evidence="8">The sequence shown here is derived from an EMBL/GenBank/DDBJ whole genome shotgun (WGS) entry which is preliminary data.</text>
</comment>
<evidence type="ECO:0000313" key="8">
    <source>
        <dbReference type="EMBL" id="TDP73247.1"/>
    </source>
</evidence>
<dbReference type="InterPro" id="IPR036259">
    <property type="entry name" value="MFS_trans_sf"/>
</dbReference>
<feature type="transmembrane region" description="Helical" evidence="6">
    <location>
        <begin position="75"/>
        <end position="94"/>
    </location>
</feature>